<accession>A0A9W4T5R6</accession>
<evidence type="ECO:0000313" key="1">
    <source>
        <dbReference type="EMBL" id="CAI2193385.1"/>
    </source>
</evidence>
<dbReference type="OrthoDB" id="2415771at2759"/>
<gene>
    <name evidence="1" type="ORF">FWILDA_LOCUS16049</name>
</gene>
<comment type="caution">
    <text evidence="1">The sequence shown here is derived from an EMBL/GenBank/DDBJ whole genome shotgun (WGS) entry which is preliminary data.</text>
</comment>
<organism evidence="1 2">
    <name type="scientific">Funneliformis geosporum</name>
    <dbReference type="NCBI Taxonomy" id="1117311"/>
    <lineage>
        <taxon>Eukaryota</taxon>
        <taxon>Fungi</taxon>
        <taxon>Fungi incertae sedis</taxon>
        <taxon>Mucoromycota</taxon>
        <taxon>Glomeromycotina</taxon>
        <taxon>Glomeromycetes</taxon>
        <taxon>Glomerales</taxon>
        <taxon>Glomeraceae</taxon>
        <taxon>Funneliformis</taxon>
    </lineage>
</organism>
<dbReference type="AlphaFoldDB" id="A0A9W4T5R6"/>
<dbReference type="Proteomes" id="UP001153678">
    <property type="component" value="Unassembled WGS sequence"/>
</dbReference>
<name>A0A9W4T5R6_9GLOM</name>
<dbReference type="EMBL" id="CAMKVN010009493">
    <property type="protein sequence ID" value="CAI2193385.1"/>
    <property type="molecule type" value="Genomic_DNA"/>
</dbReference>
<proteinExistence type="predicted"/>
<evidence type="ECO:0000313" key="2">
    <source>
        <dbReference type="Proteomes" id="UP001153678"/>
    </source>
</evidence>
<reference evidence="1" key="1">
    <citation type="submission" date="2022-08" db="EMBL/GenBank/DDBJ databases">
        <authorList>
            <person name="Kallberg Y."/>
            <person name="Tangrot J."/>
            <person name="Rosling A."/>
        </authorList>
    </citation>
    <scope>NUCLEOTIDE SEQUENCE</scope>
    <source>
        <strain evidence="1">Wild A</strain>
    </source>
</reference>
<keyword evidence="2" id="KW-1185">Reference proteome</keyword>
<sequence>MKGRVIHSLKELEDFFNKSNPSSYKNARPKFDYDCLIEKFTKCLNQYSTYLNMQNIEISRNHQLEIPFKQKVNLVLGILTKNHQARALYQKLTGDSSSATNMTEKQVMLHVKQLLINRDDKIIADLCNYNKDRPEKYTEF</sequence>
<protein>
    <submittedName>
        <fullName evidence="1">6041_t:CDS:1</fullName>
    </submittedName>
</protein>